<gene>
    <name evidence="1" type="ORF">HOLleu_05666</name>
</gene>
<dbReference type="EMBL" id="JAIZAY010000002">
    <property type="protein sequence ID" value="KAJ8046848.1"/>
    <property type="molecule type" value="Genomic_DNA"/>
</dbReference>
<organism evidence="1 2">
    <name type="scientific">Holothuria leucospilota</name>
    <name type="common">Black long sea cucumber</name>
    <name type="synonym">Mertensiothuria leucospilota</name>
    <dbReference type="NCBI Taxonomy" id="206669"/>
    <lineage>
        <taxon>Eukaryota</taxon>
        <taxon>Metazoa</taxon>
        <taxon>Echinodermata</taxon>
        <taxon>Eleutherozoa</taxon>
        <taxon>Echinozoa</taxon>
        <taxon>Holothuroidea</taxon>
        <taxon>Aspidochirotacea</taxon>
        <taxon>Aspidochirotida</taxon>
        <taxon>Holothuriidae</taxon>
        <taxon>Holothuria</taxon>
    </lineage>
</organism>
<dbReference type="AlphaFoldDB" id="A0A9Q1CKE3"/>
<protein>
    <submittedName>
        <fullName evidence="1">Uncharacterized protein</fullName>
    </submittedName>
</protein>
<reference evidence="1" key="1">
    <citation type="submission" date="2021-10" db="EMBL/GenBank/DDBJ databases">
        <title>Tropical sea cucumber genome reveals ecological adaptation and Cuvierian tubules defense mechanism.</title>
        <authorList>
            <person name="Chen T."/>
        </authorList>
    </citation>
    <scope>NUCLEOTIDE SEQUENCE</scope>
    <source>
        <strain evidence="1">Nanhai2018</strain>
        <tissue evidence="1">Muscle</tissue>
    </source>
</reference>
<evidence type="ECO:0000313" key="2">
    <source>
        <dbReference type="Proteomes" id="UP001152320"/>
    </source>
</evidence>
<evidence type="ECO:0000313" key="1">
    <source>
        <dbReference type="EMBL" id="KAJ8046848.1"/>
    </source>
</evidence>
<dbReference type="Proteomes" id="UP001152320">
    <property type="component" value="Chromosome 2"/>
</dbReference>
<keyword evidence="2" id="KW-1185">Reference proteome</keyword>
<proteinExistence type="predicted"/>
<accession>A0A9Q1CKE3</accession>
<name>A0A9Q1CKE3_HOLLE</name>
<sequence length="74" mass="8865">MWRTLKLGFASLREWWENVKVRVRELGVIHEVRWASEKRDHLTVLQFRCYLAGTRKMLDVFCVRNRGALSYALV</sequence>
<comment type="caution">
    <text evidence="1">The sequence shown here is derived from an EMBL/GenBank/DDBJ whole genome shotgun (WGS) entry which is preliminary data.</text>
</comment>